<dbReference type="InterPro" id="IPR001173">
    <property type="entry name" value="Glyco_trans_2-like"/>
</dbReference>
<dbReference type="EC" id="2.4.2.53" evidence="2"/>
<dbReference type="Gene3D" id="3.90.550.10">
    <property type="entry name" value="Spore Coat Polysaccharide Biosynthesis Protein SpsA, Chain A"/>
    <property type="match status" value="1"/>
</dbReference>
<dbReference type="Proteomes" id="UP000319852">
    <property type="component" value="Chromosome"/>
</dbReference>
<reference evidence="2 3" key="1">
    <citation type="submission" date="2019-02" db="EMBL/GenBank/DDBJ databases">
        <title>Deep-cultivation of Planctomycetes and their phenomic and genomic characterization uncovers novel biology.</title>
        <authorList>
            <person name="Wiegand S."/>
            <person name="Jogler M."/>
            <person name="Boedeker C."/>
            <person name="Pinto D."/>
            <person name="Vollmers J."/>
            <person name="Rivas-Marin E."/>
            <person name="Kohn T."/>
            <person name="Peeters S.H."/>
            <person name="Heuer A."/>
            <person name="Rast P."/>
            <person name="Oberbeckmann S."/>
            <person name="Bunk B."/>
            <person name="Jeske O."/>
            <person name="Meyerdierks A."/>
            <person name="Storesund J.E."/>
            <person name="Kallscheuer N."/>
            <person name="Luecker S."/>
            <person name="Lage O.M."/>
            <person name="Pohl T."/>
            <person name="Merkel B.J."/>
            <person name="Hornburger P."/>
            <person name="Mueller R.-W."/>
            <person name="Bruemmer F."/>
            <person name="Labrenz M."/>
            <person name="Spormann A.M."/>
            <person name="Op den Camp H."/>
            <person name="Overmann J."/>
            <person name="Amann R."/>
            <person name="Jetten M.S.M."/>
            <person name="Mascher T."/>
            <person name="Medema M.H."/>
            <person name="Devos D.P."/>
            <person name="Kaster A.-K."/>
            <person name="Ovreas L."/>
            <person name="Rohde M."/>
            <person name="Galperin M.Y."/>
            <person name="Jogler C."/>
        </authorList>
    </citation>
    <scope>NUCLEOTIDE SEQUENCE [LARGE SCALE GENOMIC DNA]</scope>
    <source>
        <strain evidence="2 3">HG15A2</strain>
    </source>
</reference>
<name>A0A517MR99_9BACT</name>
<dbReference type="AlphaFoldDB" id="A0A517MR99"/>
<feature type="domain" description="Glycosyltransferase 2-like" evidence="1">
    <location>
        <begin position="71"/>
        <end position="232"/>
    </location>
</feature>
<evidence type="ECO:0000313" key="3">
    <source>
        <dbReference type="Proteomes" id="UP000319852"/>
    </source>
</evidence>
<keyword evidence="3" id="KW-1185">Reference proteome</keyword>
<accession>A0A517MR99</accession>
<protein>
    <submittedName>
        <fullName evidence="2">Undecaprenyl-phosphate 4-deoxy-4-formamido-L-arabinose transferase</fullName>
        <ecNumber evidence="2">2.4.2.53</ecNumber>
    </submittedName>
</protein>
<dbReference type="Pfam" id="PF00535">
    <property type="entry name" value="Glycos_transf_2"/>
    <property type="match status" value="1"/>
</dbReference>
<keyword evidence="2" id="KW-0808">Transferase</keyword>
<dbReference type="InterPro" id="IPR050256">
    <property type="entry name" value="Glycosyltransferase_2"/>
</dbReference>
<dbReference type="PANTHER" id="PTHR48090:SF7">
    <property type="entry name" value="RFBJ PROTEIN"/>
    <property type="match status" value="1"/>
</dbReference>
<dbReference type="GO" id="GO:0099621">
    <property type="term" value="F:undecaprenyl-phosphate 4-deoxy-4-formamido-L-arabinose transferase activity"/>
    <property type="evidence" value="ECO:0007669"/>
    <property type="project" value="UniProtKB-EC"/>
</dbReference>
<dbReference type="CDD" id="cd04179">
    <property type="entry name" value="DPM_DPG-synthase_like"/>
    <property type="match status" value="1"/>
</dbReference>
<dbReference type="RefSeq" id="WP_218932287.1">
    <property type="nucleotide sequence ID" value="NZ_CP036263.1"/>
</dbReference>
<evidence type="ECO:0000259" key="1">
    <source>
        <dbReference type="Pfam" id="PF00535"/>
    </source>
</evidence>
<dbReference type="InterPro" id="IPR029044">
    <property type="entry name" value="Nucleotide-diphossugar_trans"/>
</dbReference>
<keyword evidence="2" id="KW-0328">Glycosyltransferase</keyword>
<dbReference type="EMBL" id="CP036263">
    <property type="protein sequence ID" value="QDS97327.1"/>
    <property type="molecule type" value="Genomic_DNA"/>
</dbReference>
<dbReference type="KEGG" id="amob:HG15A2_05880"/>
<proteinExistence type="predicted"/>
<evidence type="ECO:0000313" key="2">
    <source>
        <dbReference type="EMBL" id="QDS97327.1"/>
    </source>
</evidence>
<organism evidence="2 3">
    <name type="scientific">Adhaeretor mobilis</name>
    <dbReference type="NCBI Taxonomy" id="1930276"/>
    <lineage>
        <taxon>Bacteria</taxon>
        <taxon>Pseudomonadati</taxon>
        <taxon>Planctomycetota</taxon>
        <taxon>Planctomycetia</taxon>
        <taxon>Pirellulales</taxon>
        <taxon>Lacipirellulaceae</taxon>
        <taxon>Adhaeretor</taxon>
    </lineage>
</organism>
<dbReference type="PANTHER" id="PTHR48090">
    <property type="entry name" value="UNDECAPRENYL-PHOSPHATE 4-DEOXY-4-FORMAMIDO-L-ARABINOSE TRANSFERASE-RELATED"/>
    <property type="match status" value="1"/>
</dbReference>
<gene>
    <name evidence="2" type="primary">arnC_1</name>
    <name evidence="2" type="ORF">HG15A2_05880</name>
</gene>
<sequence>MKTANTKTTDTTSVSGQLSGAPYLDGVKLDQSHVDRIEATFEIAEQTLEVVREMDAAPPVEARKKTDLSVSVVIPVYNERNTVVEIVRRVQAVGIHKEIILVDDFSMDGTRKILLELEREPDIHVILHGYNRGKGAALKTAFAQVTGDVVMIQDADLEYNPNDLPRLLEAVQAGADVVYGSRFLENAAENDPSRLHRFGNWALTTASNYITGQQLTDMETCYKVFRREALERVSIEQERFGFEPEITAKLSQLGYKIEEHPISYNSRGYDAGKKIGIGDALSALFCIAKYRK</sequence>
<dbReference type="SUPFAM" id="SSF53448">
    <property type="entry name" value="Nucleotide-diphospho-sugar transferases"/>
    <property type="match status" value="1"/>
</dbReference>